<organism evidence="2 3">
    <name type="scientific">Podospora fimiseda</name>
    <dbReference type="NCBI Taxonomy" id="252190"/>
    <lineage>
        <taxon>Eukaryota</taxon>
        <taxon>Fungi</taxon>
        <taxon>Dikarya</taxon>
        <taxon>Ascomycota</taxon>
        <taxon>Pezizomycotina</taxon>
        <taxon>Sordariomycetes</taxon>
        <taxon>Sordariomycetidae</taxon>
        <taxon>Sordariales</taxon>
        <taxon>Podosporaceae</taxon>
        <taxon>Podospora</taxon>
    </lineage>
</organism>
<keyword evidence="3" id="KW-1185">Reference proteome</keyword>
<feature type="compositionally biased region" description="Polar residues" evidence="1">
    <location>
        <begin position="17"/>
        <end position="32"/>
    </location>
</feature>
<evidence type="ECO:0000313" key="2">
    <source>
        <dbReference type="EMBL" id="KAK4228812.1"/>
    </source>
</evidence>
<feature type="region of interest" description="Disordered" evidence="1">
    <location>
        <begin position="1"/>
        <end position="92"/>
    </location>
</feature>
<feature type="region of interest" description="Disordered" evidence="1">
    <location>
        <begin position="348"/>
        <end position="403"/>
    </location>
</feature>
<evidence type="ECO:0008006" key="4">
    <source>
        <dbReference type="Google" id="ProtNLM"/>
    </source>
</evidence>
<dbReference type="PANTHER" id="PTHR42085:SF4">
    <property type="entry name" value="F-BOX DOMAIN-CONTAINING PROTEIN"/>
    <property type="match status" value="1"/>
</dbReference>
<evidence type="ECO:0000313" key="3">
    <source>
        <dbReference type="Proteomes" id="UP001301958"/>
    </source>
</evidence>
<name>A0AAN7H1P3_9PEZI</name>
<feature type="compositionally biased region" description="Low complexity" evidence="1">
    <location>
        <begin position="33"/>
        <end position="58"/>
    </location>
</feature>
<dbReference type="InterPro" id="IPR038883">
    <property type="entry name" value="AN11006-like"/>
</dbReference>
<dbReference type="PANTHER" id="PTHR42085">
    <property type="entry name" value="F-BOX DOMAIN-CONTAINING PROTEIN"/>
    <property type="match status" value="1"/>
</dbReference>
<sequence length="422" mass="47807">MASKVVPAPSSSPEATKGTTTAKKFLTCISQAKSSSSKTTSTPSSDLQASSSSSADNTPPNPGLASPDPVRQNPYDPTLTSDPVHPPLFPHHIDPNRKNSAFLSLPAEIRNEIYSYLTQYPTCQELYSKYNKKIDQYYTDIRRGKKTSFPEYVKEKELKTPTVLLICKGITEECMPMLKSQRFVVDMIPPWRPGEGRPMKLTEFVSEKTLEGLRRVEVYVQLGQGNLGSGWVWQMVLGDIMRVFKKINSFELFGVAFSMHNPHYRSMFSLEEPYLYRMGLDILRLKLRNPRWWVSMEGKIEVGWWTIKGDKAIPGIKNPSTKKTEYGRNVLTGPLSRIYHPRQLVEEERGLNEQEQQQGSSNRSPPNNNNNHDDDNNDNNNNDARNNNDDDGNSSTKSKKKAMEWVGDEDKLFGNGGIMEFL</sequence>
<reference evidence="2" key="1">
    <citation type="journal article" date="2023" name="Mol. Phylogenet. Evol.">
        <title>Genome-scale phylogeny and comparative genomics of the fungal order Sordariales.</title>
        <authorList>
            <person name="Hensen N."/>
            <person name="Bonometti L."/>
            <person name="Westerberg I."/>
            <person name="Brannstrom I.O."/>
            <person name="Guillou S."/>
            <person name="Cros-Aarteil S."/>
            <person name="Calhoun S."/>
            <person name="Haridas S."/>
            <person name="Kuo A."/>
            <person name="Mondo S."/>
            <person name="Pangilinan J."/>
            <person name="Riley R."/>
            <person name="LaButti K."/>
            <person name="Andreopoulos B."/>
            <person name="Lipzen A."/>
            <person name="Chen C."/>
            <person name="Yan M."/>
            <person name="Daum C."/>
            <person name="Ng V."/>
            <person name="Clum A."/>
            <person name="Steindorff A."/>
            <person name="Ohm R.A."/>
            <person name="Martin F."/>
            <person name="Silar P."/>
            <person name="Natvig D.O."/>
            <person name="Lalanne C."/>
            <person name="Gautier V."/>
            <person name="Ament-Velasquez S.L."/>
            <person name="Kruys A."/>
            <person name="Hutchinson M.I."/>
            <person name="Powell A.J."/>
            <person name="Barry K."/>
            <person name="Miller A.N."/>
            <person name="Grigoriev I.V."/>
            <person name="Debuchy R."/>
            <person name="Gladieux P."/>
            <person name="Hiltunen Thoren M."/>
            <person name="Johannesson H."/>
        </authorList>
    </citation>
    <scope>NUCLEOTIDE SEQUENCE</scope>
    <source>
        <strain evidence="2">CBS 990.96</strain>
    </source>
</reference>
<feature type="compositionally biased region" description="Polar residues" evidence="1">
    <location>
        <begin position="353"/>
        <end position="366"/>
    </location>
</feature>
<proteinExistence type="predicted"/>
<gene>
    <name evidence="2" type="ORF">QBC38DRAFT_453808</name>
</gene>
<dbReference type="EMBL" id="MU865314">
    <property type="protein sequence ID" value="KAK4228812.1"/>
    <property type="molecule type" value="Genomic_DNA"/>
</dbReference>
<reference evidence="2" key="2">
    <citation type="submission" date="2023-05" db="EMBL/GenBank/DDBJ databases">
        <authorList>
            <consortium name="Lawrence Berkeley National Laboratory"/>
            <person name="Steindorff A."/>
            <person name="Hensen N."/>
            <person name="Bonometti L."/>
            <person name="Westerberg I."/>
            <person name="Brannstrom I.O."/>
            <person name="Guillou S."/>
            <person name="Cros-Aarteil S."/>
            <person name="Calhoun S."/>
            <person name="Haridas S."/>
            <person name="Kuo A."/>
            <person name="Mondo S."/>
            <person name="Pangilinan J."/>
            <person name="Riley R."/>
            <person name="Labutti K."/>
            <person name="Andreopoulos B."/>
            <person name="Lipzen A."/>
            <person name="Chen C."/>
            <person name="Yanf M."/>
            <person name="Daum C."/>
            <person name="Ng V."/>
            <person name="Clum A."/>
            <person name="Ohm R."/>
            <person name="Martin F."/>
            <person name="Silar P."/>
            <person name="Natvig D."/>
            <person name="Lalanne C."/>
            <person name="Gautier V."/>
            <person name="Ament-Velasquez S.L."/>
            <person name="Kruys A."/>
            <person name="Hutchinson M.I."/>
            <person name="Powell A.J."/>
            <person name="Barry K."/>
            <person name="Miller A.N."/>
            <person name="Grigoriev I.V."/>
            <person name="Debuchy R."/>
            <person name="Gladieux P."/>
            <person name="Thoren M.H."/>
            <person name="Johannesson H."/>
        </authorList>
    </citation>
    <scope>NUCLEOTIDE SEQUENCE</scope>
    <source>
        <strain evidence="2">CBS 990.96</strain>
    </source>
</reference>
<accession>A0AAN7H1P3</accession>
<evidence type="ECO:0000256" key="1">
    <source>
        <dbReference type="SAM" id="MobiDB-lite"/>
    </source>
</evidence>
<protein>
    <recommendedName>
        <fullName evidence="4">F-box domain-containing protein</fullName>
    </recommendedName>
</protein>
<dbReference type="Proteomes" id="UP001301958">
    <property type="component" value="Unassembled WGS sequence"/>
</dbReference>
<comment type="caution">
    <text evidence="2">The sequence shown here is derived from an EMBL/GenBank/DDBJ whole genome shotgun (WGS) entry which is preliminary data.</text>
</comment>
<dbReference type="AlphaFoldDB" id="A0AAN7H1P3"/>
<feature type="compositionally biased region" description="Low complexity" evidence="1">
    <location>
        <begin position="1"/>
        <end position="13"/>
    </location>
</feature>